<keyword evidence="1" id="KW-1133">Transmembrane helix</keyword>
<gene>
    <name evidence="2" type="ORF">CLOBOL_00048</name>
</gene>
<keyword evidence="1" id="KW-0812">Transmembrane</keyword>
<name>A8RG55_ENTBW</name>
<evidence type="ECO:0000313" key="2">
    <source>
        <dbReference type="EMBL" id="EDP19581.1"/>
    </source>
</evidence>
<dbReference type="AlphaFoldDB" id="A8RG55"/>
<keyword evidence="1" id="KW-0472">Membrane</keyword>
<sequence length="43" mass="5023">MQPYYVFVTEDGAYFFYINIIFIQSSQLSYGIFITICDTIPLS</sequence>
<dbReference type="PaxDb" id="411902-CLOBOL_00048"/>
<organism evidence="2 3">
    <name type="scientific">Enterocloster bolteae (strain ATCC BAA-613 / DSM 15670 / CCUG 46953 / JCM 12243 / WAL 16351)</name>
    <name type="common">Clostridium bolteae</name>
    <dbReference type="NCBI Taxonomy" id="411902"/>
    <lineage>
        <taxon>Bacteria</taxon>
        <taxon>Bacillati</taxon>
        <taxon>Bacillota</taxon>
        <taxon>Clostridia</taxon>
        <taxon>Lachnospirales</taxon>
        <taxon>Lachnospiraceae</taxon>
        <taxon>Enterocloster</taxon>
    </lineage>
</organism>
<evidence type="ECO:0000256" key="1">
    <source>
        <dbReference type="SAM" id="Phobius"/>
    </source>
</evidence>
<feature type="transmembrane region" description="Helical" evidence="1">
    <location>
        <begin position="14"/>
        <end position="37"/>
    </location>
</feature>
<dbReference type="HOGENOM" id="CLU_3231717_0_0_9"/>
<accession>A8RG55</accession>
<comment type="caution">
    <text evidence="2">The sequence shown here is derived from an EMBL/GenBank/DDBJ whole genome shotgun (WGS) entry which is preliminary data.</text>
</comment>
<proteinExistence type="predicted"/>
<reference evidence="2 3" key="2">
    <citation type="submission" date="2007-09" db="EMBL/GenBank/DDBJ databases">
        <title>Draft genome sequence of Clostridium bolteae (ATCC BAA-613).</title>
        <authorList>
            <person name="Sudarsanam P."/>
            <person name="Ley R."/>
            <person name="Guruge J."/>
            <person name="Turnbaugh P.J."/>
            <person name="Mahowald M."/>
            <person name="Liep D."/>
            <person name="Gordon J."/>
        </authorList>
    </citation>
    <scope>NUCLEOTIDE SEQUENCE [LARGE SCALE GENOMIC DNA]</scope>
    <source>
        <strain evidence="3">ATCC BAA-613 / DSM 15670 / CCUG 46953 / JCM 12243 / WAL 16351</strain>
    </source>
</reference>
<protein>
    <submittedName>
        <fullName evidence="2">Uncharacterized protein</fullName>
    </submittedName>
</protein>
<reference evidence="2 3" key="1">
    <citation type="submission" date="2007-08" db="EMBL/GenBank/DDBJ databases">
        <authorList>
            <person name="Fulton L."/>
            <person name="Clifton S."/>
            <person name="Fulton B."/>
            <person name="Xu J."/>
            <person name="Minx P."/>
            <person name="Pepin K.H."/>
            <person name="Johnson M."/>
            <person name="Thiruvilangam P."/>
            <person name="Bhonagiri V."/>
            <person name="Nash W.E."/>
            <person name="Mardis E.R."/>
            <person name="Wilson R.K."/>
        </authorList>
    </citation>
    <scope>NUCLEOTIDE SEQUENCE [LARGE SCALE GENOMIC DNA]</scope>
    <source>
        <strain evidence="3">ATCC BAA-613 / DSM 15670 / CCUG 46953 / JCM 12243 / WAL 16351</strain>
    </source>
</reference>
<evidence type="ECO:0000313" key="3">
    <source>
        <dbReference type="Proteomes" id="UP000005396"/>
    </source>
</evidence>
<dbReference type="EMBL" id="ABCC02000001">
    <property type="protein sequence ID" value="EDP19581.1"/>
    <property type="molecule type" value="Genomic_DNA"/>
</dbReference>
<dbReference type="Proteomes" id="UP000005396">
    <property type="component" value="Unassembled WGS sequence"/>
</dbReference>